<dbReference type="PANTHER" id="PTHR25462">
    <property type="entry name" value="BONUS, ISOFORM C-RELATED"/>
    <property type="match status" value="1"/>
</dbReference>
<dbReference type="GO" id="GO:0008270">
    <property type="term" value="F:zinc ion binding"/>
    <property type="evidence" value="ECO:0007669"/>
    <property type="project" value="UniProtKB-KW"/>
</dbReference>
<dbReference type="InterPro" id="IPR047153">
    <property type="entry name" value="TRIM45/56/19-like"/>
</dbReference>
<dbReference type="SUPFAM" id="SSF117281">
    <property type="entry name" value="Kelch motif"/>
    <property type="match status" value="1"/>
</dbReference>
<evidence type="ECO:0000259" key="5">
    <source>
        <dbReference type="PROSITE" id="PS50089"/>
    </source>
</evidence>
<dbReference type="InterPro" id="IPR001841">
    <property type="entry name" value="Znf_RING"/>
</dbReference>
<dbReference type="PANTHER" id="PTHR25462:SF296">
    <property type="entry name" value="MEIOTIC P26, ISOFORM F"/>
    <property type="match status" value="1"/>
</dbReference>
<dbReference type="Gene3D" id="3.30.160.60">
    <property type="entry name" value="Classic Zinc Finger"/>
    <property type="match status" value="1"/>
</dbReference>
<protein>
    <recommendedName>
        <fullName evidence="9">RING-type domain-containing protein</fullName>
    </recommendedName>
</protein>
<dbReference type="OrthoDB" id="191037at2759"/>
<keyword evidence="3" id="KW-0862">Zinc</keyword>
<dbReference type="AlphaFoldDB" id="A0A1R2BQN9"/>
<evidence type="ECO:0000259" key="6">
    <source>
        <dbReference type="PROSITE" id="PS50119"/>
    </source>
</evidence>
<dbReference type="PROSITE" id="PS50119">
    <property type="entry name" value="ZF_BBOX"/>
    <property type="match status" value="1"/>
</dbReference>
<keyword evidence="2 4" id="KW-0863">Zinc-finger</keyword>
<sequence>MECSICSELFNEQANCPRLLRCGHTCCEVCLNRVIEDNQIICPSCRNISVTSSVDSLPKNYIVLEFLANARTAETANLTKPKLSGECPDHPEEKVIRYCIEDSRAVCADCILDHNGHKLVKLDDPILELRFEAKTLLGKVEEMIEANERKKIDITNRESMTKQNLNRELERIDNYFIRIYEKLDSRKKILKTKIEEAYSCEDQIKLELEEVNEFSVQLFNYLEKLKNLNSTIESMSTRELADSQSLSQRITGEKREVHILYSTSQRLAMIDSSTVLSIKTVFNFKNLEHEILKFGSISSAAELTNPAIYCFGMQNMVLKFNISQQKWSQILIQETNGYEFKNFASAAPLPNGGILITGGTKSSEVYEFKDGKMTRRCSMMYIRSSHNAVYFNGFVYCIGGYNGSTWHEKCEKISVETFNTLPIANLNFRRCAFSSCIAGNYIYVFGGYDGTKYLDNIERFNVFKNKWENLNCTLHRPLQNTGAACYAENKIIIAGGYNEKGTLSAARSLDLETLEWSVMPNMSYTRYLMNKLHFCGGYVYAIGGSAQGQNIEYFNVAESKWVSTKPYKDFTEDTMYKWAAVIIQDTETRD</sequence>
<feature type="domain" description="B box-type" evidence="6">
    <location>
        <begin position="87"/>
        <end position="122"/>
    </location>
</feature>
<dbReference type="SUPFAM" id="SSF57845">
    <property type="entry name" value="B-box zinc-binding domain"/>
    <property type="match status" value="1"/>
</dbReference>
<dbReference type="SUPFAM" id="SSF57850">
    <property type="entry name" value="RING/U-box"/>
    <property type="match status" value="1"/>
</dbReference>
<dbReference type="InterPro" id="IPR018957">
    <property type="entry name" value="Znf_C3HC4_RING-type"/>
</dbReference>
<evidence type="ECO:0000256" key="3">
    <source>
        <dbReference type="ARBA" id="ARBA00022833"/>
    </source>
</evidence>
<name>A0A1R2BQN9_9CILI</name>
<dbReference type="InterPro" id="IPR006652">
    <property type="entry name" value="Kelch_1"/>
</dbReference>
<dbReference type="Pfam" id="PF24681">
    <property type="entry name" value="Kelch_KLHDC2_KLHL20_DRC7"/>
    <property type="match status" value="1"/>
</dbReference>
<dbReference type="Proteomes" id="UP000187209">
    <property type="component" value="Unassembled WGS sequence"/>
</dbReference>
<dbReference type="SMART" id="SM00612">
    <property type="entry name" value="Kelch"/>
    <property type="match status" value="4"/>
</dbReference>
<gene>
    <name evidence="7" type="ORF">SteCoe_20991</name>
</gene>
<comment type="caution">
    <text evidence="7">The sequence shown here is derived from an EMBL/GenBank/DDBJ whole genome shotgun (WGS) entry which is preliminary data.</text>
</comment>
<dbReference type="Pfam" id="PF00097">
    <property type="entry name" value="zf-C3HC4"/>
    <property type="match status" value="1"/>
</dbReference>
<dbReference type="InterPro" id="IPR000315">
    <property type="entry name" value="Znf_B-box"/>
</dbReference>
<dbReference type="CDD" id="cd19756">
    <property type="entry name" value="Bbox2"/>
    <property type="match status" value="1"/>
</dbReference>
<proteinExistence type="predicted"/>
<reference evidence="7 8" key="1">
    <citation type="submission" date="2016-11" db="EMBL/GenBank/DDBJ databases">
        <title>The macronuclear genome of Stentor coeruleus: a giant cell with tiny introns.</title>
        <authorList>
            <person name="Slabodnick M."/>
            <person name="Ruby J.G."/>
            <person name="Reiff S.B."/>
            <person name="Swart E.C."/>
            <person name="Gosai S."/>
            <person name="Prabakaran S."/>
            <person name="Witkowska E."/>
            <person name="Larue G.E."/>
            <person name="Fisher S."/>
            <person name="Freeman R.M."/>
            <person name="Gunawardena J."/>
            <person name="Chu W."/>
            <person name="Stover N.A."/>
            <person name="Gregory B.D."/>
            <person name="Nowacki M."/>
            <person name="Derisi J."/>
            <person name="Roy S.W."/>
            <person name="Marshall W.F."/>
            <person name="Sood P."/>
        </authorList>
    </citation>
    <scope>NUCLEOTIDE SEQUENCE [LARGE SCALE GENOMIC DNA]</scope>
    <source>
        <strain evidence="7">WM001</strain>
    </source>
</reference>
<dbReference type="SMART" id="SM00184">
    <property type="entry name" value="RING"/>
    <property type="match status" value="1"/>
</dbReference>
<feature type="domain" description="RING-type" evidence="5">
    <location>
        <begin position="3"/>
        <end position="46"/>
    </location>
</feature>
<dbReference type="InterPro" id="IPR015915">
    <property type="entry name" value="Kelch-typ_b-propeller"/>
</dbReference>
<evidence type="ECO:0008006" key="9">
    <source>
        <dbReference type="Google" id="ProtNLM"/>
    </source>
</evidence>
<evidence type="ECO:0000313" key="8">
    <source>
        <dbReference type="Proteomes" id="UP000187209"/>
    </source>
</evidence>
<accession>A0A1R2BQN9</accession>
<keyword evidence="1" id="KW-0479">Metal-binding</keyword>
<evidence type="ECO:0000256" key="1">
    <source>
        <dbReference type="ARBA" id="ARBA00022723"/>
    </source>
</evidence>
<evidence type="ECO:0000256" key="2">
    <source>
        <dbReference type="ARBA" id="ARBA00022771"/>
    </source>
</evidence>
<dbReference type="EMBL" id="MPUH01000490">
    <property type="protein sequence ID" value="OMJ79047.1"/>
    <property type="molecule type" value="Genomic_DNA"/>
</dbReference>
<keyword evidence="8" id="KW-1185">Reference proteome</keyword>
<organism evidence="7 8">
    <name type="scientific">Stentor coeruleus</name>
    <dbReference type="NCBI Taxonomy" id="5963"/>
    <lineage>
        <taxon>Eukaryota</taxon>
        <taxon>Sar</taxon>
        <taxon>Alveolata</taxon>
        <taxon>Ciliophora</taxon>
        <taxon>Postciliodesmatophora</taxon>
        <taxon>Heterotrichea</taxon>
        <taxon>Heterotrichida</taxon>
        <taxon>Stentoridae</taxon>
        <taxon>Stentor</taxon>
    </lineage>
</organism>
<dbReference type="Gene3D" id="3.30.40.10">
    <property type="entry name" value="Zinc/RING finger domain, C3HC4 (zinc finger)"/>
    <property type="match status" value="1"/>
</dbReference>
<evidence type="ECO:0000313" key="7">
    <source>
        <dbReference type="EMBL" id="OMJ79047.1"/>
    </source>
</evidence>
<evidence type="ECO:0000256" key="4">
    <source>
        <dbReference type="PROSITE-ProRule" id="PRU00024"/>
    </source>
</evidence>
<dbReference type="PROSITE" id="PS50089">
    <property type="entry name" value="ZF_RING_2"/>
    <property type="match status" value="1"/>
</dbReference>
<dbReference type="InterPro" id="IPR013083">
    <property type="entry name" value="Znf_RING/FYVE/PHD"/>
</dbReference>
<dbReference type="Pfam" id="PF00643">
    <property type="entry name" value="zf-B_box"/>
    <property type="match status" value="1"/>
</dbReference>
<dbReference type="Gene3D" id="2.120.10.80">
    <property type="entry name" value="Kelch-type beta propeller"/>
    <property type="match status" value="1"/>
</dbReference>